<evidence type="ECO:0000256" key="4">
    <source>
        <dbReference type="ARBA" id="ARBA00022801"/>
    </source>
</evidence>
<reference evidence="11" key="1">
    <citation type="submission" date="2023-05" db="EMBL/GenBank/DDBJ databases">
        <authorList>
            <person name="Huff M."/>
        </authorList>
    </citation>
    <scope>NUCLEOTIDE SEQUENCE</scope>
</reference>
<dbReference type="Proteomes" id="UP000834106">
    <property type="component" value="Chromosome 7"/>
</dbReference>
<evidence type="ECO:0000256" key="6">
    <source>
        <dbReference type="ARBA" id="ARBA00022842"/>
    </source>
</evidence>
<comment type="similarity">
    <text evidence="2">Belongs to the AAA ATPase family. BCS1 subfamily.</text>
</comment>
<dbReference type="AlphaFoldDB" id="A0AAD1Z7Q1"/>
<dbReference type="GO" id="GO:0016887">
    <property type="term" value="F:ATP hydrolysis activity"/>
    <property type="evidence" value="ECO:0007669"/>
    <property type="project" value="InterPro"/>
</dbReference>
<evidence type="ECO:0000256" key="9">
    <source>
        <dbReference type="SAM" id="MobiDB-lite"/>
    </source>
</evidence>
<dbReference type="GO" id="GO:0006950">
    <property type="term" value="P:response to stress"/>
    <property type="evidence" value="ECO:0007669"/>
    <property type="project" value="UniProtKB-ARBA"/>
</dbReference>
<accession>A0AAD1Z7Q1</accession>
<dbReference type="Pfam" id="PF14363">
    <property type="entry name" value="AAA_assoc"/>
    <property type="match status" value="1"/>
</dbReference>
<organism evidence="11 12">
    <name type="scientific">Fraxinus pennsylvanica</name>
    <dbReference type="NCBI Taxonomy" id="56036"/>
    <lineage>
        <taxon>Eukaryota</taxon>
        <taxon>Viridiplantae</taxon>
        <taxon>Streptophyta</taxon>
        <taxon>Embryophyta</taxon>
        <taxon>Tracheophyta</taxon>
        <taxon>Spermatophyta</taxon>
        <taxon>Magnoliopsida</taxon>
        <taxon>eudicotyledons</taxon>
        <taxon>Gunneridae</taxon>
        <taxon>Pentapetalae</taxon>
        <taxon>asterids</taxon>
        <taxon>lamiids</taxon>
        <taxon>Lamiales</taxon>
        <taxon>Oleaceae</taxon>
        <taxon>Oleeae</taxon>
        <taxon>Fraxinus</taxon>
    </lineage>
</organism>
<proteinExistence type="inferred from homology"/>
<evidence type="ECO:0000256" key="8">
    <source>
        <dbReference type="RuleBase" id="RU003651"/>
    </source>
</evidence>
<dbReference type="GO" id="GO:0005524">
    <property type="term" value="F:ATP binding"/>
    <property type="evidence" value="ECO:0007669"/>
    <property type="project" value="UniProtKB-KW"/>
</dbReference>
<dbReference type="InterPro" id="IPR025753">
    <property type="entry name" value="AAA_N_dom"/>
</dbReference>
<evidence type="ECO:0000259" key="10">
    <source>
        <dbReference type="SMART" id="SM00382"/>
    </source>
</evidence>
<evidence type="ECO:0000256" key="1">
    <source>
        <dbReference type="ARBA" id="ARBA00001946"/>
    </source>
</evidence>
<dbReference type="SUPFAM" id="SSF52540">
    <property type="entry name" value="P-loop containing nucleoside triphosphate hydrolases"/>
    <property type="match status" value="1"/>
</dbReference>
<dbReference type="SMART" id="SM00382">
    <property type="entry name" value="AAA"/>
    <property type="match status" value="1"/>
</dbReference>
<keyword evidence="5 8" id="KW-0067">ATP-binding</keyword>
<keyword evidence="12" id="KW-1185">Reference proteome</keyword>
<comment type="cofactor">
    <cofactor evidence="1">
        <name>Mg(2+)</name>
        <dbReference type="ChEBI" id="CHEBI:18420"/>
    </cofactor>
</comment>
<dbReference type="InterPro" id="IPR003960">
    <property type="entry name" value="ATPase_AAA_CS"/>
</dbReference>
<dbReference type="InterPro" id="IPR058017">
    <property type="entry name" value="At3g28540-like_C"/>
</dbReference>
<dbReference type="PROSITE" id="PS00674">
    <property type="entry name" value="AAA"/>
    <property type="match status" value="1"/>
</dbReference>
<feature type="compositionally biased region" description="Basic and acidic residues" evidence="9">
    <location>
        <begin position="473"/>
        <end position="497"/>
    </location>
</feature>
<feature type="domain" description="AAA+ ATPase" evidence="10">
    <location>
        <begin position="259"/>
        <end position="413"/>
    </location>
</feature>
<keyword evidence="4" id="KW-0378">Hydrolase</keyword>
<comment type="catalytic activity">
    <reaction evidence="7">
        <text>ATP + H2O = ADP + phosphate + H(+)</text>
        <dbReference type="Rhea" id="RHEA:13065"/>
        <dbReference type="ChEBI" id="CHEBI:15377"/>
        <dbReference type="ChEBI" id="CHEBI:15378"/>
        <dbReference type="ChEBI" id="CHEBI:30616"/>
        <dbReference type="ChEBI" id="CHEBI:43474"/>
        <dbReference type="ChEBI" id="CHEBI:456216"/>
    </reaction>
</comment>
<keyword evidence="3 8" id="KW-0547">Nucleotide-binding</keyword>
<evidence type="ECO:0000256" key="5">
    <source>
        <dbReference type="ARBA" id="ARBA00022840"/>
    </source>
</evidence>
<dbReference type="InterPro" id="IPR027417">
    <property type="entry name" value="P-loop_NTPase"/>
</dbReference>
<dbReference type="FunFam" id="3.40.50.300:FF:001122">
    <property type="entry name" value="AAA-ATPase ASD, mitochondrial"/>
    <property type="match status" value="1"/>
</dbReference>
<evidence type="ECO:0000313" key="11">
    <source>
        <dbReference type="EMBL" id="CAI9764375.1"/>
    </source>
</evidence>
<dbReference type="CDD" id="cd19510">
    <property type="entry name" value="RecA-like_BCS1"/>
    <property type="match status" value="1"/>
</dbReference>
<dbReference type="EMBL" id="OU503042">
    <property type="protein sequence ID" value="CAI9764375.1"/>
    <property type="molecule type" value="Genomic_DNA"/>
</dbReference>
<keyword evidence="6" id="KW-0460">Magnesium</keyword>
<feature type="region of interest" description="Disordered" evidence="9">
    <location>
        <begin position="473"/>
        <end position="503"/>
    </location>
</feature>
<evidence type="ECO:0000256" key="7">
    <source>
        <dbReference type="ARBA" id="ARBA00049360"/>
    </source>
</evidence>
<name>A0AAD1Z7Q1_9LAMI</name>
<sequence>MASKTVVSKMFSEMNMPSAKTLVSTAASLAASAMVVRSVARDLIPYELQQYVHLTIQSFFRSFSSEIVLIIEDSNGLSSNQIYNAAEIYLGTKISPGTNKFMVSMPKMETKISTTMARNQEILDIFNGVHFKWRQITRQVESKRATGYPGHNVQQSELRYFVLRFHKKHKQMVFESYFPFILQESKKIEEEKKTLKIYTLNGDYMRRYSSDYSWNSVKLDHPATFDTLAMDTRLKTMIKDDLDRFVRRKDFYRKVGKAWKRGYLLYGPPGTGKSSLIAAMANYLNFDIYDLELTDIHANSDLRKLLVNTKNRSILVVEDIDCSLEIQDRKAEERALKILQSSQASQAQTVNIVRQNKPNQVTLSGLLNFIDGLWSSCGDERIIVFTTNHKDRLDPALLRPGRMDLHVHMSYCTPCAFKTLAENYLGITDHFLIPQINNLLEETNVTPAEVGEQLLRNEEIEISLGGLVEFLQEKKRETDEQEAKELPQKQEQEHEGQSVDGPN</sequence>
<gene>
    <name evidence="11" type="ORF">FPE_LOCUS11805</name>
</gene>
<dbReference type="Gene3D" id="3.40.50.300">
    <property type="entry name" value="P-loop containing nucleotide triphosphate hydrolases"/>
    <property type="match status" value="1"/>
</dbReference>
<dbReference type="InterPro" id="IPR050747">
    <property type="entry name" value="Mitochondrial_chaperone_BCS1"/>
</dbReference>
<dbReference type="InterPro" id="IPR003593">
    <property type="entry name" value="AAA+_ATPase"/>
</dbReference>
<evidence type="ECO:0000256" key="3">
    <source>
        <dbReference type="ARBA" id="ARBA00022741"/>
    </source>
</evidence>
<evidence type="ECO:0000256" key="2">
    <source>
        <dbReference type="ARBA" id="ARBA00007448"/>
    </source>
</evidence>
<protein>
    <recommendedName>
        <fullName evidence="10">AAA+ ATPase domain-containing protein</fullName>
    </recommendedName>
</protein>
<evidence type="ECO:0000313" key="12">
    <source>
        <dbReference type="Proteomes" id="UP000834106"/>
    </source>
</evidence>
<dbReference type="Pfam" id="PF00004">
    <property type="entry name" value="AAA"/>
    <property type="match status" value="1"/>
</dbReference>
<dbReference type="Gene3D" id="6.10.280.40">
    <property type="match status" value="1"/>
</dbReference>
<dbReference type="PANTHER" id="PTHR23070">
    <property type="entry name" value="BCS1 AAA-TYPE ATPASE"/>
    <property type="match status" value="1"/>
</dbReference>
<dbReference type="Pfam" id="PF25568">
    <property type="entry name" value="AAA_lid_At3g28540"/>
    <property type="match status" value="1"/>
</dbReference>
<dbReference type="InterPro" id="IPR003959">
    <property type="entry name" value="ATPase_AAA_core"/>
</dbReference>